<dbReference type="Pfam" id="PF00072">
    <property type="entry name" value="Response_reg"/>
    <property type="match status" value="1"/>
</dbReference>
<dbReference type="OrthoDB" id="7569831at2"/>
<evidence type="ECO:0000256" key="2">
    <source>
        <dbReference type="PROSITE-ProRule" id="PRU00169"/>
    </source>
</evidence>
<evidence type="ECO:0000256" key="1">
    <source>
        <dbReference type="ARBA" id="ARBA00022553"/>
    </source>
</evidence>
<proteinExistence type="predicted"/>
<organism evidence="4 5">
    <name type="scientific">Oleiphilus messinensis</name>
    <dbReference type="NCBI Taxonomy" id="141451"/>
    <lineage>
        <taxon>Bacteria</taxon>
        <taxon>Pseudomonadati</taxon>
        <taxon>Pseudomonadota</taxon>
        <taxon>Gammaproteobacteria</taxon>
        <taxon>Oceanospirillales</taxon>
        <taxon>Oleiphilaceae</taxon>
        <taxon>Oleiphilus</taxon>
    </lineage>
</organism>
<dbReference type="InterPro" id="IPR011006">
    <property type="entry name" value="CheY-like_superfamily"/>
</dbReference>
<accession>A0A1Y0IDZ0</accession>
<gene>
    <name evidence="4" type="ORF">OLMES_4748</name>
</gene>
<dbReference type="PROSITE" id="PS50110">
    <property type="entry name" value="RESPONSE_REGULATORY"/>
    <property type="match status" value="1"/>
</dbReference>
<feature type="modified residue" description="4-aspartylphosphate" evidence="2">
    <location>
        <position position="82"/>
    </location>
</feature>
<keyword evidence="5" id="KW-1185">Reference proteome</keyword>
<dbReference type="KEGG" id="ome:OLMES_4748"/>
<evidence type="ECO:0000313" key="4">
    <source>
        <dbReference type="EMBL" id="ARU58737.1"/>
    </source>
</evidence>
<dbReference type="PANTHER" id="PTHR44591:SF3">
    <property type="entry name" value="RESPONSE REGULATORY DOMAIN-CONTAINING PROTEIN"/>
    <property type="match status" value="1"/>
</dbReference>
<sequence>MIPDFRRNKRLYWKKYDYQEKPVADKSEPKTILIVDDSRISRMMLRAIVECEFSHWNILEAANGEEAKRLSETNHIDFITLDMNMPGLDGLTVAPELKLNSPGVKIALITANFQERVRAKAETQGLVFIPKPITEDKVLNFLER</sequence>
<dbReference type="AlphaFoldDB" id="A0A1Y0IDZ0"/>
<evidence type="ECO:0000313" key="5">
    <source>
        <dbReference type="Proteomes" id="UP000196027"/>
    </source>
</evidence>
<dbReference type="InterPro" id="IPR050595">
    <property type="entry name" value="Bact_response_regulator"/>
</dbReference>
<dbReference type="SMART" id="SM00448">
    <property type="entry name" value="REC"/>
    <property type="match status" value="1"/>
</dbReference>
<dbReference type="SUPFAM" id="SSF52172">
    <property type="entry name" value="CheY-like"/>
    <property type="match status" value="1"/>
</dbReference>
<dbReference type="GO" id="GO:0000160">
    <property type="term" value="P:phosphorelay signal transduction system"/>
    <property type="evidence" value="ECO:0007669"/>
    <property type="project" value="InterPro"/>
</dbReference>
<protein>
    <submittedName>
        <fullName evidence="4">Response regulator receiver</fullName>
    </submittedName>
</protein>
<keyword evidence="1 2" id="KW-0597">Phosphoprotein</keyword>
<dbReference type="CDD" id="cd00156">
    <property type="entry name" value="REC"/>
    <property type="match status" value="1"/>
</dbReference>
<feature type="domain" description="Response regulatory" evidence="3">
    <location>
        <begin position="31"/>
        <end position="144"/>
    </location>
</feature>
<dbReference type="Proteomes" id="UP000196027">
    <property type="component" value="Chromosome"/>
</dbReference>
<dbReference type="PANTHER" id="PTHR44591">
    <property type="entry name" value="STRESS RESPONSE REGULATOR PROTEIN 1"/>
    <property type="match status" value="1"/>
</dbReference>
<dbReference type="EMBL" id="CP021425">
    <property type="protein sequence ID" value="ARU58737.1"/>
    <property type="molecule type" value="Genomic_DNA"/>
</dbReference>
<name>A0A1Y0IDZ0_9GAMM</name>
<evidence type="ECO:0000259" key="3">
    <source>
        <dbReference type="PROSITE" id="PS50110"/>
    </source>
</evidence>
<reference evidence="4 5" key="1">
    <citation type="submission" date="2017-05" db="EMBL/GenBank/DDBJ databases">
        <title>Genomic insights into alkan degradation activity of Oleiphilus messinensis.</title>
        <authorList>
            <person name="Kozyavkin S.A."/>
            <person name="Slesarev A.I."/>
            <person name="Golyshin P.N."/>
            <person name="Korzhenkov A."/>
            <person name="Golyshina O.N."/>
            <person name="Toshchakov S.V."/>
        </authorList>
    </citation>
    <scope>NUCLEOTIDE SEQUENCE [LARGE SCALE GENOMIC DNA]</scope>
    <source>
        <strain evidence="4 5">ME102</strain>
    </source>
</reference>
<dbReference type="Gene3D" id="3.40.50.2300">
    <property type="match status" value="1"/>
</dbReference>
<dbReference type="InterPro" id="IPR001789">
    <property type="entry name" value="Sig_transdc_resp-reg_receiver"/>
</dbReference>